<dbReference type="SMART" id="SM00156">
    <property type="entry name" value="PP2Ac"/>
    <property type="match status" value="1"/>
</dbReference>
<feature type="compositionally biased region" description="Basic and acidic residues" evidence="2">
    <location>
        <begin position="52"/>
        <end position="69"/>
    </location>
</feature>
<dbReference type="InterPro" id="IPR006186">
    <property type="entry name" value="Ser/Thr-sp_prot-phosphatase"/>
</dbReference>
<dbReference type="GO" id="GO:0004722">
    <property type="term" value="F:protein serine/threonine phosphatase activity"/>
    <property type="evidence" value="ECO:0007669"/>
    <property type="project" value="TreeGrafter"/>
</dbReference>
<feature type="compositionally biased region" description="Polar residues" evidence="2">
    <location>
        <begin position="12"/>
        <end position="26"/>
    </location>
</feature>
<evidence type="ECO:0000313" key="4">
    <source>
        <dbReference type="EMBL" id="KAJ6218281.1"/>
    </source>
</evidence>
<evidence type="ECO:0000259" key="3">
    <source>
        <dbReference type="PROSITE" id="PS50222"/>
    </source>
</evidence>
<dbReference type="PROSITE" id="PS00018">
    <property type="entry name" value="EF_HAND_1"/>
    <property type="match status" value="1"/>
</dbReference>
<dbReference type="Gene3D" id="3.60.21.10">
    <property type="match status" value="1"/>
</dbReference>
<feature type="compositionally biased region" description="Polar residues" evidence="2">
    <location>
        <begin position="70"/>
        <end position="91"/>
    </location>
</feature>
<comment type="caution">
    <text evidence="4">The sequence shown here is derived from an EMBL/GenBank/DDBJ whole genome shotgun (WGS) entry which is preliminary data.</text>
</comment>
<dbReference type="InterPro" id="IPR050341">
    <property type="entry name" value="PP1_catalytic_subunit"/>
</dbReference>
<reference evidence="4" key="1">
    <citation type="submission" date="2022-12" db="EMBL/GenBank/DDBJ databases">
        <title>Genome assemblies of Blomia tropicalis.</title>
        <authorList>
            <person name="Cui Y."/>
        </authorList>
    </citation>
    <scope>NUCLEOTIDE SEQUENCE</scope>
    <source>
        <tissue evidence="4">Adult mites</tissue>
    </source>
</reference>
<dbReference type="PROSITE" id="PS50222">
    <property type="entry name" value="EF_HAND_2"/>
    <property type="match status" value="2"/>
</dbReference>
<dbReference type="InterPro" id="IPR011992">
    <property type="entry name" value="EF-hand-dom_pair"/>
</dbReference>
<dbReference type="SUPFAM" id="SSF56300">
    <property type="entry name" value="Metallo-dependent phosphatases"/>
    <property type="match status" value="1"/>
</dbReference>
<dbReference type="SUPFAM" id="SSF47473">
    <property type="entry name" value="EF-hand"/>
    <property type="match status" value="1"/>
</dbReference>
<accession>A0A9Q0M2Y7</accession>
<dbReference type="Proteomes" id="UP001142055">
    <property type="component" value="Chromosome 3"/>
</dbReference>
<dbReference type="SMART" id="SM00054">
    <property type="entry name" value="EFh"/>
    <property type="match status" value="2"/>
</dbReference>
<dbReference type="PANTHER" id="PTHR11668:SF496">
    <property type="entry name" value="SERINE_THREONINE-PROTEIN PHOSPHATASE"/>
    <property type="match status" value="1"/>
</dbReference>
<protein>
    <recommendedName>
        <fullName evidence="3">EF-hand domain-containing protein</fullName>
    </recommendedName>
</protein>
<dbReference type="OMA" id="TWILIND"/>
<feature type="domain" description="EF-hand" evidence="3">
    <location>
        <begin position="373"/>
        <end position="408"/>
    </location>
</feature>
<dbReference type="PANTHER" id="PTHR11668">
    <property type="entry name" value="SERINE/THREONINE PROTEIN PHOSPHATASE"/>
    <property type="match status" value="1"/>
</dbReference>
<evidence type="ECO:0000256" key="1">
    <source>
        <dbReference type="ARBA" id="ARBA00022837"/>
    </source>
</evidence>
<dbReference type="Gene3D" id="1.10.238.10">
    <property type="entry name" value="EF-hand"/>
    <property type="match status" value="1"/>
</dbReference>
<dbReference type="InterPro" id="IPR029052">
    <property type="entry name" value="Metallo-depent_PP-like"/>
</dbReference>
<name>A0A9Q0M2Y7_BLOTA</name>
<feature type="region of interest" description="Disordered" evidence="2">
    <location>
        <begin position="470"/>
        <end position="489"/>
    </location>
</feature>
<feature type="compositionally biased region" description="Basic and acidic residues" evidence="2">
    <location>
        <begin position="479"/>
        <end position="489"/>
    </location>
</feature>
<dbReference type="GO" id="GO:0005737">
    <property type="term" value="C:cytoplasm"/>
    <property type="evidence" value="ECO:0007669"/>
    <property type="project" value="TreeGrafter"/>
</dbReference>
<organism evidence="4 5">
    <name type="scientific">Blomia tropicalis</name>
    <name type="common">Mite</name>
    <dbReference type="NCBI Taxonomy" id="40697"/>
    <lineage>
        <taxon>Eukaryota</taxon>
        <taxon>Metazoa</taxon>
        <taxon>Ecdysozoa</taxon>
        <taxon>Arthropoda</taxon>
        <taxon>Chelicerata</taxon>
        <taxon>Arachnida</taxon>
        <taxon>Acari</taxon>
        <taxon>Acariformes</taxon>
        <taxon>Sarcoptiformes</taxon>
        <taxon>Astigmata</taxon>
        <taxon>Glycyphagoidea</taxon>
        <taxon>Echimyopodidae</taxon>
        <taxon>Blomia</taxon>
    </lineage>
</organism>
<dbReference type="InterPro" id="IPR002048">
    <property type="entry name" value="EF_hand_dom"/>
</dbReference>
<keyword evidence="1" id="KW-0106">Calcium</keyword>
<evidence type="ECO:0000256" key="2">
    <source>
        <dbReference type="SAM" id="MobiDB-lite"/>
    </source>
</evidence>
<evidence type="ECO:0000313" key="5">
    <source>
        <dbReference type="Proteomes" id="UP001142055"/>
    </source>
</evidence>
<dbReference type="EMBL" id="JAPWDV010000003">
    <property type="protein sequence ID" value="KAJ6218281.1"/>
    <property type="molecule type" value="Genomic_DNA"/>
</dbReference>
<sequence>MNNKDEECQKSIGRTLSNSSTSSNQARKVVGNGMEQQMKVNPRIGSQPSTNELRKPSCREPSDTRRIDSEQSMGSIGIGITTSKVRQNTETPPRLYPDGNCPPGQSIYDCIVYLFYCCKHDRLAVTNIERNRVVWFPFVPLESGVTYMKAARNMIGVFLGRRDQTVNGTLTPNSTEPDNDHIGRLPRFTSQHIHELRCQLPSGRSFTRISHFVQIDSDDEYPCCQTTIRLTWILINDILQDQIECLWGPEVKLLVLLLIKPEPIFCEDFTREQACWLLNNPAKNSMYQSRLLQLCKINQDIILNIFEDYIEHCFPAIYMSFESLKSYLVKYGWPNNDPRFMWIFQAFGYNRKGYLDFNEFLVGLLTLEPTTEHGEARFRLLFRYYDVDKDDSLSIEELLSLLTDLNPKANNDQLREMVQQANKYGMVDNRLSFESFQRAISTNKLKGTSTLCRSPKVIIPKIVAESKRRITENSLSDKGGPKSDRANNKLQKRADRICSGCRIKHVEWCMHTLRIDASGMCQKPERIIELNFSPNDPMVSPIRYSGELVFSGESMFGWFTEKIREYYYLNDQSAGFMASPEEANNFASGVQSMCAHVSEVLESEDRLIRTNAPVIIIGELDGRLDLLLNMERNLWPSIPVMQSSLIFLGNYIGNSRYNVELLCYLLAFKMMAPNRVHLLRGTTESRQENKNVLLTECRQKYGNDFGDFIWEQLNLSMDRLSIAALMMRLYFAFIRESPLAHQIIHNIPTEYDSSLSGKKVRMEVSSNVGSRQCSSIPNQTEFNLADFNNFMTNNRLSYVIRSNDPLRCGYRLLFGGRCLTIASVNESIVAFVDGSNATIRLIRVTNHPIKTEQEQNEIQRVVPSTHN</sequence>
<dbReference type="GO" id="GO:0005509">
    <property type="term" value="F:calcium ion binding"/>
    <property type="evidence" value="ECO:0007669"/>
    <property type="project" value="InterPro"/>
</dbReference>
<feature type="domain" description="EF-hand" evidence="3">
    <location>
        <begin position="335"/>
        <end position="370"/>
    </location>
</feature>
<feature type="compositionally biased region" description="Polar residues" evidence="2">
    <location>
        <begin position="34"/>
        <end position="51"/>
    </location>
</feature>
<keyword evidence="5" id="KW-1185">Reference proteome</keyword>
<feature type="region of interest" description="Disordered" evidence="2">
    <location>
        <begin position="1"/>
        <end position="97"/>
    </location>
</feature>
<dbReference type="AlphaFoldDB" id="A0A9Q0M2Y7"/>
<gene>
    <name evidence="4" type="ORF">RDWZM_009438</name>
</gene>
<proteinExistence type="predicted"/>
<dbReference type="GO" id="GO:0005634">
    <property type="term" value="C:nucleus"/>
    <property type="evidence" value="ECO:0007669"/>
    <property type="project" value="TreeGrafter"/>
</dbReference>
<dbReference type="InterPro" id="IPR018247">
    <property type="entry name" value="EF_Hand_1_Ca_BS"/>
</dbReference>